<feature type="domain" description="Chromo shadow" evidence="3">
    <location>
        <begin position="1"/>
        <end position="48"/>
    </location>
</feature>
<dbReference type="HOGENOM" id="CLU_2815611_0_0_1"/>
<dbReference type="Gene3D" id="2.40.50.40">
    <property type="match status" value="1"/>
</dbReference>
<name>T1I8G2_RHOPR</name>
<dbReference type="eggNOG" id="KOG1911">
    <property type="taxonomic scope" value="Eukaryota"/>
</dbReference>
<dbReference type="SMART" id="SM00300">
    <property type="entry name" value="ChSh"/>
    <property type="match status" value="1"/>
</dbReference>
<dbReference type="CDD" id="cd00034">
    <property type="entry name" value="CSD"/>
    <property type="match status" value="1"/>
</dbReference>
<accession>T1I8G2</accession>
<dbReference type="EnsemblMetazoa" id="RPRC012584-RA">
    <property type="protein sequence ID" value="RPRC012584-PA"/>
    <property type="gene ID" value="RPRC012584"/>
</dbReference>
<dbReference type="SUPFAM" id="SSF54160">
    <property type="entry name" value="Chromo domain-like"/>
    <property type="match status" value="1"/>
</dbReference>
<dbReference type="AlphaFoldDB" id="T1I8G2"/>
<dbReference type="InParanoid" id="T1I8G2"/>
<dbReference type="EMBL" id="ACPB03022679">
    <property type="status" value="NOT_ANNOTATED_CDS"/>
    <property type="molecule type" value="Genomic_DNA"/>
</dbReference>
<evidence type="ECO:0000313" key="5">
    <source>
        <dbReference type="Proteomes" id="UP000015103"/>
    </source>
</evidence>
<sequence>MDHRMLCSFLLLRRGADEADLVHAKEANKRCPQVVIRFYEERLTWHTTNYEEEPESARTGNLQTFFN</sequence>
<keyword evidence="5" id="KW-1185">Reference proteome</keyword>
<evidence type="ECO:0000256" key="2">
    <source>
        <dbReference type="ARBA" id="ARBA00023242"/>
    </source>
</evidence>
<dbReference type="GO" id="GO:0005634">
    <property type="term" value="C:nucleus"/>
    <property type="evidence" value="ECO:0007669"/>
    <property type="project" value="UniProtKB-SubCell"/>
</dbReference>
<dbReference type="Proteomes" id="UP000015103">
    <property type="component" value="Unassembled WGS sequence"/>
</dbReference>
<protein>
    <submittedName>
        <fullName evidence="4">ChSh domain-containing protein</fullName>
    </submittedName>
</protein>
<evidence type="ECO:0000313" key="4">
    <source>
        <dbReference type="EnsemblMetazoa" id="RPRC012584-PA"/>
    </source>
</evidence>
<evidence type="ECO:0000256" key="1">
    <source>
        <dbReference type="ARBA" id="ARBA00004123"/>
    </source>
</evidence>
<dbReference type="InterPro" id="IPR008251">
    <property type="entry name" value="Chromo_shadow_dom"/>
</dbReference>
<dbReference type="Pfam" id="PF01393">
    <property type="entry name" value="Chromo_shadow"/>
    <property type="match status" value="1"/>
</dbReference>
<keyword evidence="2" id="KW-0539">Nucleus</keyword>
<dbReference type="STRING" id="13249.T1I8G2"/>
<proteinExistence type="predicted"/>
<organism evidence="4 5">
    <name type="scientific">Rhodnius prolixus</name>
    <name type="common">Triatomid bug</name>
    <dbReference type="NCBI Taxonomy" id="13249"/>
    <lineage>
        <taxon>Eukaryota</taxon>
        <taxon>Metazoa</taxon>
        <taxon>Ecdysozoa</taxon>
        <taxon>Arthropoda</taxon>
        <taxon>Hexapoda</taxon>
        <taxon>Insecta</taxon>
        <taxon>Pterygota</taxon>
        <taxon>Neoptera</taxon>
        <taxon>Paraneoptera</taxon>
        <taxon>Hemiptera</taxon>
        <taxon>Heteroptera</taxon>
        <taxon>Panheteroptera</taxon>
        <taxon>Cimicomorpha</taxon>
        <taxon>Reduviidae</taxon>
        <taxon>Triatominae</taxon>
        <taxon>Rhodnius</taxon>
    </lineage>
</organism>
<evidence type="ECO:0000259" key="3">
    <source>
        <dbReference type="SMART" id="SM00300"/>
    </source>
</evidence>
<dbReference type="InterPro" id="IPR016197">
    <property type="entry name" value="Chromo-like_dom_sf"/>
</dbReference>
<reference evidence="4" key="1">
    <citation type="submission" date="2015-05" db="UniProtKB">
        <authorList>
            <consortium name="EnsemblMetazoa"/>
        </authorList>
    </citation>
    <scope>IDENTIFICATION</scope>
</reference>
<dbReference type="GO" id="GO:0005694">
    <property type="term" value="C:chromosome"/>
    <property type="evidence" value="ECO:0007669"/>
    <property type="project" value="UniProtKB-ARBA"/>
</dbReference>
<comment type="subcellular location">
    <subcellularLocation>
        <location evidence="1">Nucleus</location>
    </subcellularLocation>
</comment>
<dbReference type="VEuPathDB" id="VectorBase:RPRC012584"/>